<protein>
    <submittedName>
        <fullName evidence="1">Uncharacterized protein</fullName>
    </submittedName>
</protein>
<dbReference type="Proteomes" id="UP000729402">
    <property type="component" value="Unassembled WGS sequence"/>
</dbReference>
<sequence length="124" mass="13918">MRWMCGQRRLRWTARTAWPRTREDLGGRAVMPLVRRSHKGHSPLPCLPAPLEGPLRSGPPTVEAPGLRWRGRRWLLLGQPELSALLWPAHQEAAASRAVAGGQRKLWSHLGMTPWSPANLIPDC</sequence>
<reference evidence="1" key="2">
    <citation type="submission" date="2021-02" db="EMBL/GenBank/DDBJ databases">
        <authorList>
            <person name="Kimball J.A."/>
            <person name="Haas M.W."/>
            <person name="Macchietto M."/>
            <person name="Kono T."/>
            <person name="Duquette J."/>
            <person name="Shao M."/>
        </authorList>
    </citation>
    <scope>NUCLEOTIDE SEQUENCE</scope>
    <source>
        <tissue evidence="1">Fresh leaf tissue</tissue>
    </source>
</reference>
<gene>
    <name evidence="1" type="ORF">GUJ93_ZPchr0003g18500</name>
</gene>
<dbReference type="EMBL" id="JAAALK010000286">
    <property type="protein sequence ID" value="KAG8062176.1"/>
    <property type="molecule type" value="Genomic_DNA"/>
</dbReference>
<name>A0A8J5VJI3_ZIZPA</name>
<dbReference type="AlphaFoldDB" id="A0A8J5VJI3"/>
<reference evidence="1" key="1">
    <citation type="journal article" date="2021" name="bioRxiv">
        <title>Whole Genome Assembly and Annotation of Northern Wild Rice, Zizania palustris L., Supports a Whole Genome Duplication in the Zizania Genus.</title>
        <authorList>
            <person name="Haas M."/>
            <person name="Kono T."/>
            <person name="Macchietto M."/>
            <person name="Millas R."/>
            <person name="McGilp L."/>
            <person name="Shao M."/>
            <person name="Duquette J."/>
            <person name="Hirsch C.N."/>
            <person name="Kimball J."/>
        </authorList>
    </citation>
    <scope>NUCLEOTIDE SEQUENCE</scope>
    <source>
        <tissue evidence="1">Fresh leaf tissue</tissue>
    </source>
</reference>
<evidence type="ECO:0000313" key="2">
    <source>
        <dbReference type="Proteomes" id="UP000729402"/>
    </source>
</evidence>
<accession>A0A8J5VJI3</accession>
<keyword evidence="2" id="KW-1185">Reference proteome</keyword>
<evidence type="ECO:0000313" key="1">
    <source>
        <dbReference type="EMBL" id="KAG8062176.1"/>
    </source>
</evidence>
<comment type="caution">
    <text evidence="1">The sequence shown here is derived from an EMBL/GenBank/DDBJ whole genome shotgun (WGS) entry which is preliminary data.</text>
</comment>
<proteinExistence type="predicted"/>
<organism evidence="1 2">
    <name type="scientific">Zizania palustris</name>
    <name type="common">Northern wild rice</name>
    <dbReference type="NCBI Taxonomy" id="103762"/>
    <lineage>
        <taxon>Eukaryota</taxon>
        <taxon>Viridiplantae</taxon>
        <taxon>Streptophyta</taxon>
        <taxon>Embryophyta</taxon>
        <taxon>Tracheophyta</taxon>
        <taxon>Spermatophyta</taxon>
        <taxon>Magnoliopsida</taxon>
        <taxon>Liliopsida</taxon>
        <taxon>Poales</taxon>
        <taxon>Poaceae</taxon>
        <taxon>BOP clade</taxon>
        <taxon>Oryzoideae</taxon>
        <taxon>Oryzeae</taxon>
        <taxon>Zizaniinae</taxon>
        <taxon>Zizania</taxon>
    </lineage>
</organism>